<dbReference type="NCBIfam" id="TIGR02614">
    <property type="entry name" value="ftsW"/>
    <property type="match status" value="1"/>
</dbReference>
<dbReference type="GO" id="GO:0051301">
    <property type="term" value="P:cell division"/>
    <property type="evidence" value="ECO:0007669"/>
    <property type="project" value="UniProtKB-KW"/>
</dbReference>
<dbReference type="PANTHER" id="PTHR30474:SF2">
    <property type="entry name" value="PEPTIDOGLYCAN GLYCOSYLTRANSFERASE FTSW-RELATED"/>
    <property type="match status" value="1"/>
</dbReference>
<evidence type="ECO:0000313" key="24">
    <source>
        <dbReference type="Proteomes" id="UP000625210"/>
    </source>
</evidence>
<evidence type="ECO:0000256" key="7">
    <source>
        <dbReference type="ARBA" id="ARBA00022692"/>
    </source>
</evidence>
<evidence type="ECO:0000256" key="4">
    <source>
        <dbReference type="ARBA" id="ARBA00022618"/>
    </source>
</evidence>
<dbReference type="EC" id="2.4.99.28" evidence="19"/>
<comment type="caution">
    <text evidence="23">The sequence shown here is derived from an EMBL/GenBank/DDBJ whole genome shotgun (WGS) entry which is preliminary data.</text>
</comment>
<dbReference type="EMBL" id="BMHQ01000004">
    <property type="protein sequence ID" value="GGE14889.1"/>
    <property type="molecule type" value="Genomic_DNA"/>
</dbReference>
<keyword evidence="5" id="KW-0328">Glycosyltransferase</keyword>
<dbReference type="Pfam" id="PF01098">
    <property type="entry name" value="FTSW_RODA_SPOVE"/>
    <property type="match status" value="1"/>
</dbReference>
<comment type="pathway">
    <text evidence="2">Cell wall biogenesis; peptidoglycan biosynthesis.</text>
</comment>
<reference evidence="23" key="2">
    <citation type="submission" date="2020-09" db="EMBL/GenBank/DDBJ databases">
        <authorList>
            <person name="Sun Q."/>
            <person name="Zhou Y."/>
        </authorList>
    </citation>
    <scope>NUCLEOTIDE SEQUENCE</scope>
    <source>
        <strain evidence="23">CGMCC 1.15179</strain>
    </source>
</reference>
<feature type="transmembrane region" description="Helical" evidence="22">
    <location>
        <begin position="300"/>
        <end position="325"/>
    </location>
</feature>
<gene>
    <name evidence="23" type="ORF">GCM10011571_15510</name>
</gene>
<keyword evidence="10 22" id="KW-1133">Transmembrane helix</keyword>
<feature type="transmembrane region" description="Helical" evidence="22">
    <location>
        <begin position="48"/>
        <end position="66"/>
    </location>
</feature>
<protein>
    <recommendedName>
        <fullName evidence="17">Probable peptidoglycan glycosyltransferase FtsW</fullName>
        <ecNumber evidence="19">2.4.99.28</ecNumber>
    </recommendedName>
    <alternativeName>
        <fullName evidence="18">Cell division protein FtsW</fullName>
    </alternativeName>
    <alternativeName>
        <fullName evidence="15">Cell wall polymerase</fullName>
    </alternativeName>
    <alternativeName>
        <fullName evidence="14">Peptidoglycan polymerase</fullName>
    </alternativeName>
</protein>
<evidence type="ECO:0000256" key="13">
    <source>
        <dbReference type="ARBA" id="ARBA00023316"/>
    </source>
</evidence>
<evidence type="ECO:0000256" key="16">
    <source>
        <dbReference type="ARBA" id="ARBA00038053"/>
    </source>
</evidence>
<feature type="transmembrane region" description="Helical" evidence="22">
    <location>
        <begin position="105"/>
        <end position="129"/>
    </location>
</feature>
<keyword evidence="12" id="KW-0131">Cell cycle</keyword>
<evidence type="ECO:0000256" key="18">
    <source>
        <dbReference type="ARBA" id="ARBA00041418"/>
    </source>
</evidence>
<evidence type="ECO:0000256" key="10">
    <source>
        <dbReference type="ARBA" id="ARBA00022989"/>
    </source>
</evidence>
<accession>A0A8J2Y947</accession>
<evidence type="ECO:0000256" key="15">
    <source>
        <dbReference type="ARBA" id="ARBA00033270"/>
    </source>
</evidence>
<reference evidence="23" key="1">
    <citation type="journal article" date="2014" name="Int. J. Syst. Evol. Microbiol.">
        <title>Complete genome sequence of Corynebacterium casei LMG S-19264T (=DSM 44701T), isolated from a smear-ripened cheese.</title>
        <authorList>
            <consortium name="US DOE Joint Genome Institute (JGI-PGF)"/>
            <person name="Walter F."/>
            <person name="Albersmeier A."/>
            <person name="Kalinowski J."/>
            <person name="Ruckert C."/>
        </authorList>
    </citation>
    <scope>NUCLEOTIDE SEQUENCE</scope>
    <source>
        <strain evidence="23">CGMCC 1.15179</strain>
    </source>
</reference>
<evidence type="ECO:0000256" key="6">
    <source>
        <dbReference type="ARBA" id="ARBA00022679"/>
    </source>
</evidence>
<evidence type="ECO:0000256" key="21">
    <source>
        <dbReference type="ARBA" id="ARBA00049966"/>
    </source>
</evidence>
<feature type="transmembrane region" description="Helical" evidence="22">
    <location>
        <begin position="337"/>
        <end position="358"/>
    </location>
</feature>
<evidence type="ECO:0000256" key="17">
    <source>
        <dbReference type="ARBA" id="ARBA00041185"/>
    </source>
</evidence>
<dbReference type="InterPro" id="IPR001182">
    <property type="entry name" value="FtsW/RodA"/>
</dbReference>
<keyword evidence="8" id="KW-0133">Cell shape</keyword>
<feature type="transmembrane region" description="Helical" evidence="22">
    <location>
        <begin position="164"/>
        <end position="181"/>
    </location>
</feature>
<evidence type="ECO:0000256" key="8">
    <source>
        <dbReference type="ARBA" id="ARBA00022960"/>
    </source>
</evidence>
<evidence type="ECO:0000313" key="23">
    <source>
        <dbReference type="EMBL" id="GGE14889.1"/>
    </source>
</evidence>
<dbReference type="GO" id="GO:0015648">
    <property type="term" value="F:lipid-linked peptidoglycan transporter activity"/>
    <property type="evidence" value="ECO:0007669"/>
    <property type="project" value="TreeGrafter"/>
</dbReference>
<evidence type="ECO:0000256" key="20">
    <source>
        <dbReference type="ARBA" id="ARBA00049902"/>
    </source>
</evidence>
<evidence type="ECO:0000256" key="5">
    <source>
        <dbReference type="ARBA" id="ARBA00022676"/>
    </source>
</evidence>
<feature type="transmembrane region" description="Helical" evidence="22">
    <location>
        <begin position="188"/>
        <end position="206"/>
    </location>
</feature>
<keyword evidence="9" id="KW-0573">Peptidoglycan synthesis</keyword>
<keyword evidence="7 22" id="KW-0812">Transmembrane</keyword>
<dbReference type="PANTHER" id="PTHR30474">
    <property type="entry name" value="CELL CYCLE PROTEIN"/>
    <property type="match status" value="1"/>
</dbReference>
<keyword evidence="4" id="KW-0132">Cell division</keyword>
<dbReference type="Proteomes" id="UP000625210">
    <property type="component" value="Unassembled WGS sequence"/>
</dbReference>
<evidence type="ECO:0000256" key="11">
    <source>
        <dbReference type="ARBA" id="ARBA00023136"/>
    </source>
</evidence>
<dbReference type="GO" id="GO:0009252">
    <property type="term" value="P:peptidoglycan biosynthetic process"/>
    <property type="evidence" value="ECO:0007669"/>
    <property type="project" value="UniProtKB-KW"/>
</dbReference>
<keyword evidence="24" id="KW-1185">Reference proteome</keyword>
<proteinExistence type="inferred from homology"/>
<dbReference type="GO" id="GO:0032153">
    <property type="term" value="C:cell division site"/>
    <property type="evidence" value="ECO:0007669"/>
    <property type="project" value="TreeGrafter"/>
</dbReference>
<keyword evidence="13" id="KW-0961">Cell wall biogenesis/degradation</keyword>
<evidence type="ECO:0000256" key="19">
    <source>
        <dbReference type="ARBA" id="ARBA00044770"/>
    </source>
</evidence>
<evidence type="ECO:0000256" key="2">
    <source>
        <dbReference type="ARBA" id="ARBA00004752"/>
    </source>
</evidence>
<comment type="function">
    <text evidence="21">Peptidoglycan polymerase that is essential for cell division.</text>
</comment>
<evidence type="ECO:0000256" key="12">
    <source>
        <dbReference type="ARBA" id="ARBA00023306"/>
    </source>
</evidence>
<name>A0A8J2Y947_9BACL</name>
<evidence type="ECO:0000256" key="9">
    <source>
        <dbReference type="ARBA" id="ARBA00022984"/>
    </source>
</evidence>
<keyword evidence="6" id="KW-0808">Transferase</keyword>
<keyword evidence="3" id="KW-1003">Cell membrane</keyword>
<dbReference type="RefSeq" id="WP_188647308.1">
    <property type="nucleotide sequence ID" value="NZ_BMHQ01000004.1"/>
</dbReference>
<dbReference type="GO" id="GO:0008360">
    <property type="term" value="P:regulation of cell shape"/>
    <property type="evidence" value="ECO:0007669"/>
    <property type="project" value="UniProtKB-KW"/>
</dbReference>
<dbReference type="GO" id="GO:0005886">
    <property type="term" value="C:plasma membrane"/>
    <property type="evidence" value="ECO:0007669"/>
    <property type="project" value="UniProtKB-SubCell"/>
</dbReference>
<comment type="subcellular location">
    <subcellularLocation>
        <location evidence="1">Cell membrane</location>
        <topology evidence="1">Multi-pass membrane protein</topology>
    </subcellularLocation>
</comment>
<evidence type="ECO:0000256" key="14">
    <source>
        <dbReference type="ARBA" id="ARBA00032370"/>
    </source>
</evidence>
<evidence type="ECO:0000256" key="3">
    <source>
        <dbReference type="ARBA" id="ARBA00022475"/>
    </source>
</evidence>
<feature type="transmembrane region" description="Helical" evidence="22">
    <location>
        <begin position="73"/>
        <end position="93"/>
    </location>
</feature>
<sequence>MVRGKPDFWLMLILFALVGFGLVMVFSSSYYVAMTHYNDTYYFFKKQLIWAGFGLLVFFITANISYQLYRKYIAYILFGSWIALLLVFIPGLGSKINGADRWVQLGFFSFQPSEVAKVAALIYTASIMAKKQEHLDNFRKGLLPPLIVIGLFCFLIVIQPHYSSTVILLATCLVIIFCAGARLKHLTLLALAGSPVMISVLLLKSYRLDRLSVLWDPWKDPGDKGYQIIQSLYAIGPGGLTGAGLGNSIQKMAYLPEAHTDFIFSVIAEELGFFGGASLILLFVLFIVRGIRIALRAPDMFGMLLGVGIITLFSVQAIFNLGVVTALLPVTGVPLPFISYGGSSLLLNLFTAGILLNISRYRQQAQSKQKKKEEQPSPVTWV</sequence>
<dbReference type="GO" id="GO:0008955">
    <property type="term" value="F:peptidoglycan glycosyltransferase activity"/>
    <property type="evidence" value="ECO:0007669"/>
    <property type="project" value="UniProtKB-EC"/>
</dbReference>
<evidence type="ECO:0000256" key="22">
    <source>
        <dbReference type="SAM" id="Phobius"/>
    </source>
</evidence>
<feature type="transmembrane region" description="Helical" evidence="22">
    <location>
        <begin position="141"/>
        <end position="158"/>
    </location>
</feature>
<dbReference type="GO" id="GO:0071555">
    <property type="term" value="P:cell wall organization"/>
    <property type="evidence" value="ECO:0007669"/>
    <property type="project" value="UniProtKB-KW"/>
</dbReference>
<organism evidence="23 24">
    <name type="scientific">Marinithermofilum abyssi</name>
    <dbReference type="NCBI Taxonomy" id="1571185"/>
    <lineage>
        <taxon>Bacteria</taxon>
        <taxon>Bacillati</taxon>
        <taxon>Bacillota</taxon>
        <taxon>Bacilli</taxon>
        <taxon>Bacillales</taxon>
        <taxon>Thermoactinomycetaceae</taxon>
        <taxon>Marinithermofilum</taxon>
    </lineage>
</organism>
<keyword evidence="11 22" id="KW-0472">Membrane</keyword>
<feature type="transmembrane region" description="Helical" evidence="22">
    <location>
        <begin position="262"/>
        <end position="288"/>
    </location>
</feature>
<comment type="catalytic activity">
    <reaction evidence="20">
        <text>[GlcNAc-(1-&gt;4)-Mur2Ac(oyl-L-Ala-gamma-D-Glu-L-Lys-D-Ala-D-Ala)](n)-di-trans,octa-cis-undecaprenyl diphosphate + beta-D-GlcNAc-(1-&gt;4)-Mur2Ac(oyl-L-Ala-gamma-D-Glu-L-Lys-D-Ala-D-Ala)-di-trans,octa-cis-undecaprenyl diphosphate = [GlcNAc-(1-&gt;4)-Mur2Ac(oyl-L-Ala-gamma-D-Glu-L-Lys-D-Ala-D-Ala)](n+1)-di-trans,octa-cis-undecaprenyl diphosphate + di-trans,octa-cis-undecaprenyl diphosphate + H(+)</text>
        <dbReference type="Rhea" id="RHEA:23708"/>
        <dbReference type="Rhea" id="RHEA-COMP:9602"/>
        <dbReference type="Rhea" id="RHEA-COMP:9603"/>
        <dbReference type="ChEBI" id="CHEBI:15378"/>
        <dbReference type="ChEBI" id="CHEBI:58405"/>
        <dbReference type="ChEBI" id="CHEBI:60033"/>
        <dbReference type="ChEBI" id="CHEBI:78435"/>
        <dbReference type="EC" id="2.4.99.28"/>
    </reaction>
</comment>
<evidence type="ECO:0000256" key="1">
    <source>
        <dbReference type="ARBA" id="ARBA00004651"/>
    </source>
</evidence>
<comment type="similarity">
    <text evidence="16">Belongs to the SEDS family. FtsW subfamily.</text>
</comment>
<feature type="transmembrane region" description="Helical" evidence="22">
    <location>
        <begin position="12"/>
        <end position="33"/>
    </location>
</feature>
<dbReference type="InterPro" id="IPR013437">
    <property type="entry name" value="FtsW"/>
</dbReference>
<dbReference type="AlphaFoldDB" id="A0A8J2Y947"/>